<sequence>MTIVVVGATGLIGAKLAHILTANGQQVLAASRSTGVDVLTGEGVSDALRGAEAVIDVTDSPSYEDDAPLEFFTTSTANLVTAERAAGVAHHVALSVVGADRMPDSGYMRAKVAQEAGIVGSGVAYTVLRATQFFEFACGIADSCTDGNTIRVPDALIQPIAATEVAARLAAIGAGAPANAIVELGGPECLSFEHFIRAALTRYGDTRTVSTDPHARYFGTALEPRTLVAADTAARGRLRLANWLAGR</sequence>
<name>A0ABX3SUA5_MYCMA</name>
<protein>
    <submittedName>
        <fullName evidence="2">NmrA family transcriptional regulator</fullName>
    </submittedName>
</protein>
<dbReference type="Pfam" id="PF13460">
    <property type="entry name" value="NAD_binding_10"/>
    <property type="match status" value="1"/>
</dbReference>
<gene>
    <name evidence="2" type="ORF">BST29_10955</name>
</gene>
<dbReference type="Proteomes" id="UP000243140">
    <property type="component" value="Unassembled WGS sequence"/>
</dbReference>
<dbReference type="PANTHER" id="PTHR43162">
    <property type="match status" value="1"/>
</dbReference>
<evidence type="ECO:0000259" key="1">
    <source>
        <dbReference type="Pfam" id="PF13460"/>
    </source>
</evidence>
<organism evidence="2 3">
    <name type="scientific">Mycobacterium malmoense</name>
    <dbReference type="NCBI Taxonomy" id="1780"/>
    <lineage>
        <taxon>Bacteria</taxon>
        <taxon>Bacillati</taxon>
        <taxon>Actinomycetota</taxon>
        <taxon>Actinomycetes</taxon>
        <taxon>Mycobacteriales</taxon>
        <taxon>Mycobacteriaceae</taxon>
        <taxon>Mycobacterium</taxon>
    </lineage>
</organism>
<dbReference type="PANTHER" id="PTHR43162:SF1">
    <property type="entry name" value="PRESTALK A DIFFERENTIATION PROTEIN A"/>
    <property type="match status" value="1"/>
</dbReference>
<dbReference type="InterPro" id="IPR016040">
    <property type="entry name" value="NAD(P)-bd_dom"/>
</dbReference>
<dbReference type="InterPro" id="IPR051604">
    <property type="entry name" value="Ergot_Alk_Oxidoreductase"/>
</dbReference>
<dbReference type="InterPro" id="IPR036291">
    <property type="entry name" value="NAD(P)-bd_dom_sf"/>
</dbReference>
<feature type="domain" description="NAD(P)-binding" evidence="1">
    <location>
        <begin position="7"/>
        <end position="133"/>
    </location>
</feature>
<proteinExistence type="predicted"/>
<evidence type="ECO:0000313" key="3">
    <source>
        <dbReference type="Proteomes" id="UP000243140"/>
    </source>
</evidence>
<dbReference type="RefSeq" id="WP_083010535.1">
    <property type="nucleotide sequence ID" value="NZ_CP060015.1"/>
</dbReference>
<comment type="caution">
    <text evidence="2">The sequence shown here is derived from an EMBL/GenBank/DDBJ whole genome shotgun (WGS) entry which is preliminary data.</text>
</comment>
<dbReference type="SUPFAM" id="SSF51735">
    <property type="entry name" value="NAD(P)-binding Rossmann-fold domains"/>
    <property type="match status" value="1"/>
</dbReference>
<reference evidence="2 3" key="1">
    <citation type="submission" date="2017-02" db="EMBL/GenBank/DDBJ databases">
        <title>The new phylogeny of genus Mycobacterium.</title>
        <authorList>
            <person name="Tortoli E."/>
            <person name="Trovato A."/>
            <person name="Cirillo D.M."/>
        </authorList>
    </citation>
    <scope>NUCLEOTIDE SEQUENCE [LARGE SCALE GENOMIC DNA]</scope>
    <source>
        <strain evidence="2 3">IP1130001</strain>
    </source>
</reference>
<keyword evidence="3" id="KW-1185">Reference proteome</keyword>
<dbReference type="Gene3D" id="3.40.50.720">
    <property type="entry name" value="NAD(P)-binding Rossmann-like Domain"/>
    <property type="match status" value="1"/>
</dbReference>
<accession>A0ABX3SUA5</accession>
<evidence type="ECO:0000313" key="2">
    <source>
        <dbReference type="EMBL" id="ORA82770.1"/>
    </source>
</evidence>
<dbReference type="EMBL" id="MVHV01000009">
    <property type="protein sequence ID" value="ORA82770.1"/>
    <property type="molecule type" value="Genomic_DNA"/>
</dbReference>